<dbReference type="SUPFAM" id="SSF47055">
    <property type="entry name" value="TAF(II)230 TBP-binding fragment"/>
    <property type="match status" value="1"/>
</dbReference>
<feature type="compositionally biased region" description="Pro residues" evidence="14">
    <location>
        <begin position="142"/>
        <end position="151"/>
    </location>
</feature>
<feature type="compositionally biased region" description="Basic and acidic residues" evidence="14">
    <location>
        <begin position="1095"/>
        <end position="1105"/>
    </location>
</feature>
<feature type="region of interest" description="Disordered" evidence="14">
    <location>
        <begin position="1601"/>
        <end position="1831"/>
    </location>
</feature>
<feature type="domain" description="Bromo" evidence="15">
    <location>
        <begin position="1370"/>
        <end position="1440"/>
    </location>
</feature>
<evidence type="ECO:0000256" key="8">
    <source>
        <dbReference type="ARBA" id="ARBA00023242"/>
    </source>
</evidence>
<dbReference type="Gene3D" id="1.10.1100.10">
    <property type="entry name" value="TAFII-230 TBP-binding domain"/>
    <property type="match status" value="1"/>
</dbReference>
<evidence type="ECO:0000313" key="17">
    <source>
        <dbReference type="Proteomes" id="UP000694522"/>
    </source>
</evidence>
<dbReference type="GO" id="GO:0004674">
    <property type="term" value="F:protein serine/threonine kinase activity"/>
    <property type="evidence" value="ECO:0007669"/>
    <property type="project" value="UniProtKB-UniRule"/>
</dbReference>
<dbReference type="InterPro" id="IPR036427">
    <property type="entry name" value="Bromodomain-like_sf"/>
</dbReference>
<dbReference type="FunFam" id="1.10.1100.10:FF:000001">
    <property type="entry name" value="Transcription initiation factor TFIID subunit"/>
    <property type="match status" value="1"/>
</dbReference>
<dbReference type="InterPro" id="IPR011177">
    <property type="entry name" value="TAF1_animal"/>
</dbReference>
<feature type="compositionally biased region" description="Acidic residues" evidence="14">
    <location>
        <begin position="1650"/>
        <end position="1665"/>
    </location>
</feature>
<feature type="cross-link" description="Glycyl lysine isopeptide (Lys-Gly) (interchain with G-Cter in SUMO2)" evidence="11">
    <location>
        <position position="526"/>
    </location>
</feature>
<organism evidence="16 17">
    <name type="scientific">Amazona collaria</name>
    <name type="common">yellow-billed parrot</name>
    <dbReference type="NCBI Taxonomy" id="241587"/>
    <lineage>
        <taxon>Eukaryota</taxon>
        <taxon>Metazoa</taxon>
        <taxon>Chordata</taxon>
        <taxon>Craniata</taxon>
        <taxon>Vertebrata</taxon>
        <taxon>Euteleostomi</taxon>
        <taxon>Archelosauria</taxon>
        <taxon>Archosauria</taxon>
        <taxon>Dinosauria</taxon>
        <taxon>Saurischia</taxon>
        <taxon>Theropoda</taxon>
        <taxon>Coelurosauria</taxon>
        <taxon>Aves</taxon>
        <taxon>Neognathae</taxon>
        <taxon>Neoaves</taxon>
        <taxon>Telluraves</taxon>
        <taxon>Australaves</taxon>
        <taxon>Psittaciformes</taxon>
        <taxon>Psittacidae</taxon>
        <taxon>Amazona</taxon>
    </lineage>
</organism>
<accession>A0A8B9FEY4</accession>
<dbReference type="InterPro" id="IPR022591">
    <property type="entry name" value="TAF1_HAT_dom"/>
</dbReference>
<dbReference type="GO" id="GO:0005669">
    <property type="term" value="C:transcription factor TFIID complex"/>
    <property type="evidence" value="ECO:0007669"/>
    <property type="project" value="UniProtKB-UniRule"/>
</dbReference>
<keyword evidence="17" id="KW-1185">Reference proteome</keyword>
<sequence>IAAMSDSESEEEVEGGRAEPFSLAGFLFGNINEAGQLEGESVLDKESKKHLAGLGVLGLGNLITEITASEEDSPESDGAHLDEEGWVKSTEDAVDYSDINEVAEDESRRYKQAMGSLQPVRRPDEDEDDYDADCEDIDSKLMPPPPPPPVPGKKEDEKDAVDFSSSSDSESEMGPQEARQAESKEGKLTLPLAGIMQRDATKQLPSVTELFPEFRPGKVLRFLRLFGPGKNVPSVWRSARRKRKKKHRELAQEMQIQEGEVVVESGMEGKSPWEYEFAAPPPPEQCLSDDEITMMAPVESKFSQSAGDTDKVTDTKPKVAEWRYGPAQLWYDMLGIPEDGSGFDYGFKLKEKKEEEETKGHADEEDARLMDEKDDLLADEHFLMVTQLQWEDDVIWNGEDVKHKGTKTQRASLAGWLPSSMTRNATAYNAQQVSVDEDKTWYSIFPIDNEELVYGRWEDNIIWDDQAMETYLDPPVLTLDPNDENIILEIPDEKEEMTSSSPSKENKKESSLKKSRILLGKTGVIKEEPQQNMSQPEVKDPWNLSNDEFYYPKQQGLRGTFGGNIIQHSIPAVELRQPFFPTHMGPMKLRQFHRPPLKKYSFGALSQPGPHAVQPLLKHIKKKAKMREQERQASGGGEMFFMRTPQDLTGKDGDLILAEYSEENAPLMMQVGMATKIKNYYKRKPGKDPGAPDCKYGETVYCHTSPFLGSLHPGQLLQAFENNLFRAPIYLHKMPETDFLIIRTRQGYYVRELVDIFVVGQECPLYEVPGPNSKRANTHIRDFLQVFIYRLFWKSRDRPRRIRMEDIKKAFPSHSESSIRKRLKLCADFKRTGMDSNWWVLKPDFRLPTEEEIRAMVSPEQCCAYYSMIAAEQRLKDAGYGEKSFFAPEEENEEDFQMKIDDEVRTAPWNTTRAFIAAMKGKCLLEVTGVADPTGCGEGFSYVKIPNKPTQQKDDKEPQPVKKTVTGTDADLRRLSLKNAKQLLRKFGVPEEEIKKLSRWEVIDVVRTMSTEQARSGEGPMSKFARGSRFSVAEHQERYKEECQRIFDLQNKVLESTEILSTDTDSSSAEDSDFEEMGKNIENMLQNKKTSSQLSREREEQERKELQRMLLGEDANSHKDDDTASVTSLNSSATGRRLKIYRTFRDEDGKEYVRCETVRKPAVIDAYCRIRTTKDEDFIRKFALFDEQHREEMRKERRRIQEQLRRLKRNQEKEKLKGPPEKKPKKMKERPDLKLKCGACGAIGHMRTNKFCPLYYQTNAPPSNPVAMTEEQEEELEKTVIHNDNEELIKVEGTKIVLGKQLIESADEVRRKSLVLKFPKQQLPPKKKRRVGTTVHCDYLNRPHKSIHRRRTDPMVTLSSILEGIINDIRDLPNTYPFHTPVNPKVVKDYYKIITRPMDLQTLRENVRKRQYPSREEFREHLELIVKNSATYNGPKHSLTQISQSMLDLCDEKLKEKEDKLARLEKAINPLLDDDDQVAFSFILDNIVTQKMMAVPDSWPFHHPVNKKFVPDYYKVIVNPMDLETIRKNISKHKYQSRETFLDDVNLILANSIKYNGPDSQYTKTAQEIVNICYQTLAEYDEHLTQLERDISTAKEAALEEADLESLDPMTPGPYTPQPPDLYDTSTSLSVSHDASVCQDESNIFSVDTPEVEDADGDLADEEEGSAQQPQASVLYEDLLMSDGEDDDEGSDEEGDNPFSSIQLSESGSDSDIEPNAVRPKQPHVLQENTRMGMDNEESMMSYEGDGGETSHVMEDSNISYGSYEEPDPKSNTRDTSFSSIGGYEISEEEEEEEQQRCGPSVLSQVHLSEDEEDSEDFHSMAGDSDLDSDE</sequence>
<dbReference type="Pfam" id="PF12157">
    <property type="entry name" value="DUF3591"/>
    <property type="match status" value="1"/>
</dbReference>
<reference evidence="16" key="1">
    <citation type="submission" date="2025-08" db="UniProtKB">
        <authorList>
            <consortium name="Ensembl"/>
        </authorList>
    </citation>
    <scope>IDENTIFICATION</scope>
</reference>
<feature type="compositionally biased region" description="Basic and acidic residues" evidence="14">
    <location>
        <begin position="1206"/>
        <end position="1222"/>
    </location>
</feature>
<evidence type="ECO:0000256" key="5">
    <source>
        <dbReference type="ARBA" id="ARBA00023117"/>
    </source>
</evidence>
<feature type="compositionally biased region" description="Polar residues" evidence="14">
    <location>
        <begin position="1624"/>
        <end position="1646"/>
    </location>
</feature>
<evidence type="ECO:0000256" key="6">
    <source>
        <dbReference type="ARBA" id="ARBA00023125"/>
    </source>
</evidence>
<proteinExistence type="inferred from homology"/>
<evidence type="ECO:0000259" key="15">
    <source>
        <dbReference type="PROSITE" id="PS50014"/>
    </source>
</evidence>
<feature type="compositionally biased region" description="Polar residues" evidence="14">
    <location>
        <begin position="1698"/>
        <end position="1710"/>
    </location>
</feature>
<dbReference type="FunFam" id="1.20.920.10:FF:000020">
    <property type="entry name" value="Transcription initiation factor TFIID subunit"/>
    <property type="match status" value="1"/>
</dbReference>
<dbReference type="InterPro" id="IPR041670">
    <property type="entry name" value="Znf-CCHC_6"/>
</dbReference>
<dbReference type="PROSITE" id="PS00633">
    <property type="entry name" value="BROMODOMAIN_1"/>
    <property type="match status" value="2"/>
</dbReference>
<evidence type="ECO:0000256" key="12">
    <source>
        <dbReference type="PROSITE-ProRule" id="PRU00035"/>
    </source>
</evidence>
<dbReference type="InterPro" id="IPR018359">
    <property type="entry name" value="Bromodomain_CS"/>
</dbReference>
<keyword evidence="9" id="KW-0131">Cell cycle</keyword>
<evidence type="ECO:0000256" key="10">
    <source>
        <dbReference type="PIRNR" id="PIRNR003047"/>
    </source>
</evidence>
<feature type="compositionally biased region" description="Pro residues" evidence="14">
    <location>
        <begin position="1611"/>
        <end position="1620"/>
    </location>
</feature>
<dbReference type="PIRSF" id="PIRSF003047">
    <property type="entry name" value="TAF1_animal"/>
    <property type="match status" value="1"/>
</dbReference>
<evidence type="ECO:0000256" key="7">
    <source>
        <dbReference type="ARBA" id="ARBA00023163"/>
    </source>
</evidence>
<keyword evidence="6" id="KW-0238">DNA-binding</keyword>
<dbReference type="Proteomes" id="UP000694522">
    <property type="component" value="Unplaced"/>
</dbReference>
<dbReference type="PANTHER" id="PTHR13900:SF0">
    <property type="entry name" value="TRANSCRIPTION INITIATION FACTOR TFIID SUBUNIT 1"/>
    <property type="match status" value="1"/>
</dbReference>
<feature type="region of interest" description="Disordered" evidence="14">
    <location>
        <begin position="490"/>
        <end position="512"/>
    </location>
</feature>
<dbReference type="Ensembl" id="ENSACOT00000009146.1">
    <property type="protein sequence ID" value="ENSACOP00000008844.1"/>
    <property type="gene ID" value="ENSACOG00000005304.1"/>
</dbReference>
<feature type="region of interest" description="Disordered" evidence="14">
    <location>
        <begin position="68"/>
        <end position="192"/>
    </location>
</feature>
<keyword evidence="13" id="KW-0175">Coiled coil</keyword>
<dbReference type="CDD" id="cd05511">
    <property type="entry name" value="Bromo_TFIID"/>
    <property type="match status" value="2"/>
</dbReference>
<evidence type="ECO:0000256" key="11">
    <source>
        <dbReference type="PIRSR" id="PIRSR003047-2"/>
    </source>
</evidence>
<dbReference type="InterPro" id="IPR009067">
    <property type="entry name" value="TAF_II_230-bd"/>
</dbReference>
<dbReference type="Pfam" id="PF09247">
    <property type="entry name" value="TBP-binding"/>
    <property type="match status" value="1"/>
</dbReference>
<keyword evidence="7 10" id="KW-0804">Transcription</keyword>
<feature type="domain" description="Bromo" evidence="15">
    <location>
        <begin position="1493"/>
        <end position="1563"/>
    </location>
</feature>
<evidence type="ECO:0000256" key="4">
    <source>
        <dbReference type="ARBA" id="ARBA00023015"/>
    </source>
</evidence>
<dbReference type="GO" id="GO:0051123">
    <property type="term" value="P:RNA polymerase II preinitiation complex assembly"/>
    <property type="evidence" value="ECO:0007669"/>
    <property type="project" value="TreeGrafter"/>
</dbReference>
<name>A0A8B9FEY4_9PSIT</name>
<protein>
    <recommendedName>
        <fullName evidence="10">Transcription initiation factor TFIID subunit</fullName>
    </recommendedName>
</protein>
<keyword evidence="3" id="KW-0677">Repeat</keyword>
<dbReference type="FunFam" id="1.20.920.10:FF:000019">
    <property type="entry name" value="Transcription initiation factor TFIID subunit"/>
    <property type="match status" value="1"/>
</dbReference>
<evidence type="ECO:0000256" key="14">
    <source>
        <dbReference type="SAM" id="MobiDB-lite"/>
    </source>
</evidence>
<dbReference type="GO" id="GO:0003677">
    <property type="term" value="F:DNA binding"/>
    <property type="evidence" value="ECO:0007669"/>
    <property type="project" value="UniProtKB-KW"/>
</dbReference>
<dbReference type="Gene3D" id="1.20.920.10">
    <property type="entry name" value="Bromodomain-like"/>
    <property type="match status" value="2"/>
</dbReference>
<dbReference type="InterPro" id="IPR040240">
    <property type="entry name" value="TAF1"/>
</dbReference>
<reference evidence="16" key="2">
    <citation type="submission" date="2025-09" db="UniProtKB">
        <authorList>
            <consortium name="Ensembl"/>
        </authorList>
    </citation>
    <scope>IDENTIFICATION</scope>
</reference>
<feature type="compositionally biased region" description="Acidic residues" evidence="14">
    <location>
        <begin position="1683"/>
        <end position="1696"/>
    </location>
</feature>
<feature type="region of interest" description="Disordered" evidence="14">
    <location>
        <begin position="1084"/>
        <end position="1105"/>
    </location>
</feature>
<dbReference type="GO" id="GO:0017025">
    <property type="term" value="F:TBP-class protein binding"/>
    <property type="evidence" value="ECO:0007669"/>
    <property type="project" value="InterPro"/>
</dbReference>
<feature type="compositionally biased region" description="Basic and acidic residues" evidence="14">
    <location>
        <begin position="951"/>
        <end position="960"/>
    </location>
</feature>
<feature type="compositionally biased region" description="Acidic residues" evidence="14">
    <location>
        <begin position="125"/>
        <end position="136"/>
    </location>
</feature>
<dbReference type="GO" id="GO:0004402">
    <property type="term" value="F:histone acetyltransferase activity"/>
    <property type="evidence" value="ECO:0007669"/>
    <property type="project" value="InterPro"/>
</dbReference>
<evidence type="ECO:0000313" key="16">
    <source>
        <dbReference type="Ensembl" id="ENSACOP00000008844.1"/>
    </source>
</evidence>
<feature type="coiled-coil region" evidence="13">
    <location>
        <begin position="1447"/>
        <end position="1474"/>
    </location>
</feature>
<evidence type="ECO:0000256" key="1">
    <source>
        <dbReference type="ARBA" id="ARBA00004123"/>
    </source>
</evidence>
<dbReference type="PRINTS" id="PR00503">
    <property type="entry name" value="BROMODOMAIN"/>
</dbReference>
<feature type="cross-link" description="Glycyl lysine isopeptide (Lys-Gly) (interchain with G-Cter in SUMO2)" evidence="11">
    <location>
        <position position="539"/>
    </location>
</feature>
<dbReference type="GO" id="GO:0016251">
    <property type="term" value="F:RNA polymerase II general transcription initiation factor activity"/>
    <property type="evidence" value="ECO:0007669"/>
    <property type="project" value="InterPro"/>
</dbReference>
<evidence type="ECO:0000256" key="9">
    <source>
        <dbReference type="ARBA" id="ARBA00023306"/>
    </source>
</evidence>
<keyword evidence="5 12" id="KW-0103">Bromodomain</keyword>
<feature type="compositionally biased region" description="Basic and acidic residues" evidence="14">
    <location>
        <begin position="77"/>
        <end position="91"/>
    </location>
</feature>
<feature type="region of interest" description="Disordered" evidence="14">
    <location>
        <begin position="946"/>
        <end position="965"/>
    </location>
</feature>
<dbReference type="PROSITE" id="PS50014">
    <property type="entry name" value="BROMODOMAIN_2"/>
    <property type="match status" value="2"/>
</dbReference>
<evidence type="ECO:0000256" key="3">
    <source>
        <dbReference type="ARBA" id="ARBA00022737"/>
    </source>
</evidence>
<comment type="similarity">
    <text evidence="2 10">Belongs to the TAF1 family.</text>
</comment>
<feature type="compositionally biased region" description="Basic and acidic residues" evidence="14">
    <location>
        <begin position="152"/>
        <end position="161"/>
    </location>
</feature>
<comment type="subcellular location">
    <subcellularLocation>
        <location evidence="1 10">Nucleus</location>
    </subcellularLocation>
</comment>
<dbReference type="InterPro" id="IPR001487">
    <property type="entry name" value="Bromodomain"/>
</dbReference>
<dbReference type="InterPro" id="IPR036741">
    <property type="entry name" value="TAFII-230_TBP-bd_sf"/>
</dbReference>
<dbReference type="SMART" id="SM00297">
    <property type="entry name" value="BROMO"/>
    <property type="match status" value="2"/>
</dbReference>
<keyword evidence="4 10" id="KW-0805">Transcription regulation</keyword>
<dbReference type="PANTHER" id="PTHR13900">
    <property type="entry name" value="TRANSCRIPTION INITIATION FACTOR TFIID"/>
    <property type="match status" value="1"/>
</dbReference>
<dbReference type="SUPFAM" id="SSF47370">
    <property type="entry name" value="Bromodomain"/>
    <property type="match status" value="2"/>
</dbReference>
<evidence type="ECO:0000256" key="13">
    <source>
        <dbReference type="SAM" id="Coils"/>
    </source>
</evidence>
<evidence type="ECO:0000256" key="2">
    <source>
        <dbReference type="ARBA" id="ARBA00009064"/>
    </source>
</evidence>
<feature type="region of interest" description="Disordered" evidence="14">
    <location>
        <begin position="1206"/>
        <end position="1230"/>
    </location>
</feature>
<keyword evidence="8 10" id="KW-0539">Nucleus</keyword>
<dbReference type="Pfam" id="PF00439">
    <property type="entry name" value="Bromodomain"/>
    <property type="match status" value="2"/>
</dbReference>
<dbReference type="Pfam" id="PF15288">
    <property type="entry name" value="zf-CCHC_6"/>
    <property type="match status" value="1"/>
</dbReference>